<reference evidence="1 2" key="1">
    <citation type="submission" date="2020-02" db="EMBL/GenBank/DDBJ databases">
        <title>Ideonella bacterium strain TBM-1.</title>
        <authorList>
            <person name="Chen W.-M."/>
        </authorList>
    </citation>
    <scope>NUCLEOTIDE SEQUENCE [LARGE SCALE GENOMIC DNA]</scope>
    <source>
        <strain evidence="1 2">TBM-1</strain>
    </source>
</reference>
<dbReference type="Gene3D" id="1.25.40.10">
    <property type="entry name" value="Tetratricopeptide repeat domain"/>
    <property type="match status" value="1"/>
</dbReference>
<dbReference type="RefSeq" id="WP_163455755.1">
    <property type="nucleotide sequence ID" value="NZ_JAAGOH010000001.1"/>
</dbReference>
<dbReference type="PANTHER" id="PTHR37490:SF1">
    <property type="entry name" value="GLYCOSYLTRANSFERASE 2-LIKE DOMAIN-CONTAINING PROTEIN"/>
    <property type="match status" value="1"/>
</dbReference>
<protein>
    <submittedName>
        <fullName evidence="1">Tetratricopeptide repeat protein</fullName>
    </submittedName>
</protein>
<dbReference type="InterPro" id="IPR011990">
    <property type="entry name" value="TPR-like_helical_dom_sf"/>
</dbReference>
<keyword evidence="2" id="KW-1185">Reference proteome</keyword>
<gene>
    <name evidence="1" type="ORF">G3A44_01750</name>
</gene>
<evidence type="ECO:0000313" key="1">
    <source>
        <dbReference type="EMBL" id="NDY89914.1"/>
    </source>
</evidence>
<dbReference type="Pfam" id="PF14559">
    <property type="entry name" value="TPR_19"/>
    <property type="match status" value="1"/>
</dbReference>
<accession>A0A7C9PFP8</accession>
<dbReference type="SUPFAM" id="SSF48452">
    <property type="entry name" value="TPR-like"/>
    <property type="match status" value="1"/>
</dbReference>
<organism evidence="1 2">
    <name type="scientific">Ideonella livida</name>
    <dbReference type="NCBI Taxonomy" id="2707176"/>
    <lineage>
        <taxon>Bacteria</taxon>
        <taxon>Pseudomonadati</taxon>
        <taxon>Pseudomonadota</taxon>
        <taxon>Betaproteobacteria</taxon>
        <taxon>Burkholderiales</taxon>
        <taxon>Sphaerotilaceae</taxon>
        <taxon>Ideonella</taxon>
    </lineage>
</organism>
<sequence>MLTVVIARYKEDLGWLHQLPADARLLVYNKGPELAAGVLPANARVIPLENQGRESDTYLHHLMHDLDMDPQGFTLFTQGGPFEHAPWLLDLVELRDHWRDVQPLSVQWLAEQQIPPGRLVKEDQRDWIEDVPVRPEHYSLHTWAPLSFHDVGAVKIGLAYHNMHGLKPGTHIGAHFWHLCGLHTLAAQAAQADLGVFSYGAIFAVRNARLHDFVRQQGECLPKMRQLSRSYETYGYMFERSWLHFFGEPCLRLPALGQAASLQLATEPAQTPAAASPQTPAQDEACQLADVREQAFAASRAGDLDGAIALLGQALQRWPGQVEVISDLAALALSHGEPAQAATLAQHALKLQPEHGCSLYTLAMSQEATGQAEAALHTWLRLADGAAVAHLREQAPELIEVVAKRLEDYRLAMAA</sequence>
<dbReference type="AlphaFoldDB" id="A0A7C9PFP8"/>
<proteinExistence type="predicted"/>
<comment type="caution">
    <text evidence="1">The sequence shown here is derived from an EMBL/GenBank/DDBJ whole genome shotgun (WGS) entry which is preliminary data.</text>
</comment>
<name>A0A7C9PFP8_9BURK</name>
<dbReference type="EMBL" id="JAAGOH010000001">
    <property type="protein sequence ID" value="NDY89914.1"/>
    <property type="molecule type" value="Genomic_DNA"/>
</dbReference>
<dbReference type="PANTHER" id="PTHR37490">
    <property type="entry name" value="EXPRESSED PROTEIN"/>
    <property type="match status" value="1"/>
</dbReference>
<dbReference type="Proteomes" id="UP000484255">
    <property type="component" value="Unassembled WGS sequence"/>
</dbReference>
<evidence type="ECO:0000313" key="2">
    <source>
        <dbReference type="Proteomes" id="UP000484255"/>
    </source>
</evidence>